<dbReference type="KEGG" id="cmic:caldi_19100"/>
<dbReference type="InterPro" id="IPR036102">
    <property type="entry name" value="OsmC/Ohrsf"/>
</dbReference>
<dbReference type="PANTHER" id="PTHR35368:SF1">
    <property type="entry name" value="HYDROPEROXIDE REDUCTASE"/>
    <property type="match status" value="1"/>
</dbReference>
<dbReference type="SUPFAM" id="SSF82784">
    <property type="entry name" value="OsmC-like"/>
    <property type="match status" value="1"/>
</dbReference>
<dbReference type="InterPro" id="IPR003718">
    <property type="entry name" value="OsmC/Ohr_fam"/>
</dbReference>
<dbReference type="Proteomes" id="UP001163687">
    <property type="component" value="Chromosome"/>
</dbReference>
<accession>A0AA35CNW7</accession>
<dbReference type="RefSeq" id="WP_264841514.1">
    <property type="nucleotide sequence ID" value="NZ_AP025628.1"/>
</dbReference>
<evidence type="ECO:0000313" key="1">
    <source>
        <dbReference type="EMBL" id="BDG60820.1"/>
    </source>
</evidence>
<keyword evidence="2" id="KW-1185">Reference proteome</keyword>
<dbReference type="EMBL" id="AP025628">
    <property type="protein sequence ID" value="BDG60820.1"/>
    <property type="molecule type" value="Genomic_DNA"/>
</dbReference>
<organism evidence="1 2">
    <name type="scientific">Caldinitratiruptor microaerophilus</name>
    <dbReference type="NCBI Taxonomy" id="671077"/>
    <lineage>
        <taxon>Bacteria</taxon>
        <taxon>Bacillati</taxon>
        <taxon>Bacillota</taxon>
        <taxon>Clostridia</taxon>
        <taxon>Eubacteriales</taxon>
        <taxon>Symbiobacteriaceae</taxon>
        <taxon>Caldinitratiruptor</taxon>
    </lineage>
</organism>
<dbReference type="InterPro" id="IPR015946">
    <property type="entry name" value="KH_dom-like_a/b"/>
</dbReference>
<evidence type="ECO:0000313" key="2">
    <source>
        <dbReference type="Proteomes" id="UP001163687"/>
    </source>
</evidence>
<dbReference type="InterPro" id="IPR052924">
    <property type="entry name" value="OsmC/Ohr_hydroprdx_reductase"/>
</dbReference>
<sequence length="169" mass="17927">MSFNLRERQRPRPLKTLYREQPDAAVVTITARGSQAGVPISCHVDLGRAIYEAQAHPGVGGAGTGACSGDLLLGALAACAQLTAQMVAEAMGIRAEKIEVAVEGDLDLKGTLGIDPSAPVGFKAIRSRIEVVAPDATPEQLASLREKVEKYCVVLSTLRNPPPIETRWV</sequence>
<proteinExistence type="predicted"/>
<dbReference type="Gene3D" id="3.30.300.20">
    <property type="match status" value="1"/>
</dbReference>
<gene>
    <name evidence="1" type="ORF">caldi_19100</name>
</gene>
<reference evidence="1" key="1">
    <citation type="submission" date="2022-03" db="EMBL/GenBank/DDBJ databases">
        <title>Complete genome sequence of Caldinitratiruptor microaerophilus.</title>
        <authorList>
            <person name="Mukaiyama R."/>
            <person name="Nishiyama T."/>
            <person name="Ueda K."/>
        </authorList>
    </citation>
    <scope>NUCLEOTIDE SEQUENCE</scope>
    <source>
        <strain evidence="1">JCM 16183</strain>
    </source>
</reference>
<dbReference type="Pfam" id="PF02566">
    <property type="entry name" value="OsmC"/>
    <property type="match status" value="1"/>
</dbReference>
<dbReference type="AlphaFoldDB" id="A0AA35CNW7"/>
<protein>
    <submittedName>
        <fullName evidence="1">Peroxiredoxin</fullName>
    </submittedName>
</protein>
<name>A0AA35CNW7_9FIRM</name>
<dbReference type="PANTHER" id="PTHR35368">
    <property type="entry name" value="HYDROPEROXIDE REDUCTASE"/>
    <property type="match status" value="1"/>
</dbReference>